<dbReference type="AlphaFoldDB" id="A0A915PHW5"/>
<organism evidence="1 2">
    <name type="scientific">Setaria digitata</name>
    <dbReference type="NCBI Taxonomy" id="48799"/>
    <lineage>
        <taxon>Eukaryota</taxon>
        <taxon>Metazoa</taxon>
        <taxon>Ecdysozoa</taxon>
        <taxon>Nematoda</taxon>
        <taxon>Chromadorea</taxon>
        <taxon>Rhabditida</taxon>
        <taxon>Spirurina</taxon>
        <taxon>Spiruromorpha</taxon>
        <taxon>Filarioidea</taxon>
        <taxon>Setariidae</taxon>
        <taxon>Setaria</taxon>
    </lineage>
</organism>
<evidence type="ECO:0000313" key="2">
    <source>
        <dbReference type="WBParaSite" id="sdigi.contig170.g5598.t1"/>
    </source>
</evidence>
<dbReference type="Proteomes" id="UP000887581">
    <property type="component" value="Unplaced"/>
</dbReference>
<name>A0A915PHW5_9BILA</name>
<evidence type="ECO:0000313" key="1">
    <source>
        <dbReference type="Proteomes" id="UP000887581"/>
    </source>
</evidence>
<protein>
    <submittedName>
        <fullName evidence="2">Uncharacterized protein</fullName>
    </submittedName>
</protein>
<accession>A0A915PHW5</accession>
<sequence length="494" mass="53982">MKIKFRGGSHETATNRDIKPERCVPLDLISSAAIPAYDLLITGYIDVHKVPPILFRYTTSSKSFTVRSFAATRFGSHRPRPDHVAMRRIQHAAAYLAMMNDELMNAPAINNLQGNFHYMSAQDDRGRQYSLAVPFLPGTYPAPFAGYNQAVSAAEAPNAPSITYYQPNNTSSTYAANSGPVVSNPSNNFTMPAQYAAVYPPQAPAAVRVDFIIVPNYDIWKPVQTLPIDSCDGGTNPVNNYIFDVPPYHSEYTQHQVNPELPQEGTDTDMNELQQNLANFSFLDMSPQLTSPSLSPVQIFTPQISQACLSPVQVSSPQILTTQIPLVQVMPSQLPQASPLQVYPAQVSQPQLFSPQMSPQQVLPAQVLPAQVLQPQAIQPQVAPQQMLHPQVIPSQIVPTHVPIQHLSPPLVLQPQVSPPQIAPHLVLQQQISPPQIAPQLVLQPQVSSPQVLPPTVMQQGATPPYTMQVQVAPTCAPQSQDPLPNTADNSKAK</sequence>
<keyword evidence="1" id="KW-1185">Reference proteome</keyword>
<dbReference type="WBParaSite" id="sdigi.contig170.g5598.t1">
    <property type="protein sequence ID" value="sdigi.contig170.g5598.t1"/>
    <property type="gene ID" value="sdigi.contig170.g5598"/>
</dbReference>
<reference evidence="2" key="1">
    <citation type="submission" date="2022-11" db="UniProtKB">
        <authorList>
            <consortium name="WormBaseParasite"/>
        </authorList>
    </citation>
    <scope>IDENTIFICATION</scope>
</reference>
<proteinExistence type="predicted"/>